<dbReference type="Proteomes" id="UP000256486">
    <property type="component" value="Unassembled WGS sequence"/>
</dbReference>
<organism evidence="1 2">
    <name type="scientific">Subtercola boreus</name>
    <dbReference type="NCBI Taxonomy" id="120213"/>
    <lineage>
        <taxon>Bacteria</taxon>
        <taxon>Bacillati</taxon>
        <taxon>Actinomycetota</taxon>
        <taxon>Actinomycetes</taxon>
        <taxon>Micrococcales</taxon>
        <taxon>Microbacteriaceae</taxon>
        <taxon>Subtercola</taxon>
    </lineage>
</organism>
<dbReference type="AlphaFoldDB" id="A0A3E0VII4"/>
<evidence type="ECO:0000313" key="2">
    <source>
        <dbReference type="Proteomes" id="UP000256486"/>
    </source>
</evidence>
<keyword evidence="2" id="KW-1185">Reference proteome</keyword>
<proteinExistence type="predicted"/>
<gene>
    <name evidence="1" type="ORF">B7R54_08585</name>
</gene>
<comment type="caution">
    <text evidence="1">The sequence shown here is derived from an EMBL/GenBank/DDBJ whole genome shotgun (WGS) entry which is preliminary data.</text>
</comment>
<sequence length="136" mass="14413">MGAYAEENNLSDAATDELLLAALQGEITYRDWTHSYWGGSLLEKHAGRTFWDGSNAWIATYRGLTGANVCHSEGGIAVGWAVTPLECSSPGAGTNADAYYRFDASVAFEGSPVTLDIGLHYSTNATGDVSTWQVGG</sequence>
<name>A0A3E0VII4_9MICO</name>
<dbReference type="EMBL" id="NBWZ01000001">
    <property type="protein sequence ID" value="RFA09278.1"/>
    <property type="molecule type" value="Genomic_DNA"/>
</dbReference>
<evidence type="ECO:0000313" key="1">
    <source>
        <dbReference type="EMBL" id="RFA09278.1"/>
    </source>
</evidence>
<accession>A0A3E0VII4</accession>
<reference evidence="1 2" key="1">
    <citation type="submission" date="2017-04" db="EMBL/GenBank/DDBJ databases">
        <title>Comparative genome analysis of Subtercola boreus.</title>
        <authorList>
            <person name="Cho Y.-J."/>
            <person name="Cho A."/>
            <person name="Kim O.-S."/>
            <person name="Lee J.-I."/>
        </authorList>
    </citation>
    <scope>NUCLEOTIDE SEQUENCE [LARGE SCALE GENOMIC DNA]</scope>
    <source>
        <strain evidence="1 2">K300</strain>
    </source>
</reference>
<protein>
    <submittedName>
        <fullName evidence="1">Uncharacterized protein</fullName>
    </submittedName>
</protein>